<dbReference type="AlphaFoldDB" id="A0A0A9CUN5"/>
<dbReference type="EMBL" id="GBRH01217846">
    <property type="protein sequence ID" value="JAD80049.1"/>
    <property type="molecule type" value="Transcribed_RNA"/>
</dbReference>
<evidence type="ECO:0000256" key="1">
    <source>
        <dbReference type="SAM" id="MobiDB-lite"/>
    </source>
</evidence>
<feature type="region of interest" description="Disordered" evidence="1">
    <location>
        <begin position="1"/>
        <end position="66"/>
    </location>
</feature>
<name>A0A0A9CUN5_ARUDO</name>
<proteinExistence type="predicted"/>
<protein>
    <submittedName>
        <fullName evidence="2">Calcium-binding EF hand family protein, putative / protein phosphatase 2A 62 kDa B'' regulatory subunit, putative</fullName>
    </submittedName>
</protein>
<organism evidence="2">
    <name type="scientific">Arundo donax</name>
    <name type="common">Giant reed</name>
    <name type="synonym">Donax arundinaceus</name>
    <dbReference type="NCBI Taxonomy" id="35708"/>
    <lineage>
        <taxon>Eukaryota</taxon>
        <taxon>Viridiplantae</taxon>
        <taxon>Streptophyta</taxon>
        <taxon>Embryophyta</taxon>
        <taxon>Tracheophyta</taxon>
        <taxon>Spermatophyta</taxon>
        <taxon>Magnoliopsida</taxon>
        <taxon>Liliopsida</taxon>
        <taxon>Poales</taxon>
        <taxon>Poaceae</taxon>
        <taxon>PACMAD clade</taxon>
        <taxon>Arundinoideae</taxon>
        <taxon>Arundineae</taxon>
        <taxon>Arundo</taxon>
    </lineage>
</organism>
<accession>A0A0A9CUN5</accession>
<reference evidence="2" key="1">
    <citation type="submission" date="2014-09" db="EMBL/GenBank/DDBJ databases">
        <authorList>
            <person name="Magalhaes I.L.F."/>
            <person name="Oliveira U."/>
            <person name="Santos F.R."/>
            <person name="Vidigal T.H.D.A."/>
            <person name="Brescovit A.D."/>
            <person name="Santos A.J."/>
        </authorList>
    </citation>
    <scope>NUCLEOTIDE SEQUENCE</scope>
    <source>
        <tissue evidence="2">Shoot tissue taken approximately 20 cm above the soil surface</tissue>
    </source>
</reference>
<sequence length="66" mass="7515">MHQAGPPKARSAPRASRRWSSRRSGVEGGRESELGGIGDERRRRISVRRRRDLRRRPEAGLVEAKP</sequence>
<feature type="compositionally biased region" description="Low complexity" evidence="1">
    <location>
        <begin position="1"/>
        <end position="14"/>
    </location>
</feature>
<evidence type="ECO:0000313" key="2">
    <source>
        <dbReference type="EMBL" id="JAD80049.1"/>
    </source>
</evidence>
<reference evidence="2" key="2">
    <citation type="journal article" date="2015" name="Data Brief">
        <title>Shoot transcriptome of the giant reed, Arundo donax.</title>
        <authorList>
            <person name="Barrero R.A."/>
            <person name="Guerrero F.D."/>
            <person name="Moolhuijzen P."/>
            <person name="Goolsby J.A."/>
            <person name="Tidwell J."/>
            <person name="Bellgard S.E."/>
            <person name="Bellgard M.I."/>
        </authorList>
    </citation>
    <scope>NUCLEOTIDE SEQUENCE</scope>
    <source>
        <tissue evidence="2">Shoot tissue taken approximately 20 cm above the soil surface</tissue>
    </source>
</reference>
<feature type="compositionally biased region" description="Basic and acidic residues" evidence="1">
    <location>
        <begin position="24"/>
        <end position="42"/>
    </location>
</feature>
<feature type="compositionally biased region" description="Basic residues" evidence="1">
    <location>
        <begin position="43"/>
        <end position="54"/>
    </location>
</feature>